<evidence type="ECO:0000256" key="6">
    <source>
        <dbReference type="ARBA" id="ARBA00023303"/>
    </source>
</evidence>
<keyword evidence="6 10" id="KW-0407">Ion channel</keyword>
<feature type="transmembrane region" description="Helical" evidence="10">
    <location>
        <begin position="88"/>
        <end position="106"/>
    </location>
</feature>
<dbReference type="HAMAP" id="MF_00454">
    <property type="entry name" value="FluC"/>
    <property type="match status" value="2"/>
</dbReference>
<dbReference type="Proteomes" id="UP000029096">
    <property type="component" value="Unassembled WGS sequence"/>
</dbReference>
<feature type="transmembrane region" description="Helical" evidence="10">
    <location>
        <begin position="121"/>
        <end position="146"/>
    </location>
</feature>
<sequence>MVRMGKKAIVASHRSSKRMIFWTFVGLFAGGACGSAVRLGYFALQGRVVDWPWITMMVNLVGCFLLGCLTVVMASFGADSGAWRRVRLVVGTGAIGGFTTYSTFVLEGTTRVMSGAVAQGLAYLVACVGLGLVCAWAGLVVGGVLARALHAFLNRRPKTIRHRALAHDVRLADAGVASDAFDVGAARDEVGEDVASYTADWRVPLEAGMIGLIVLAIPAFGFGVGRWRDPCALVRLIAASLLGGLGVLIRYAVDGWVSRDCSGSIPVGTFVVNVTACLAIGLVFGWAARHAGFDVIRYLLASGLLGGYSTFSTAGVEGARMARSGRCWGVLVHSGGMLAVSVVATITGLTLG</sequence>
<feature type="transmembrane region" description="Helical" evidence="10">
    <location>
        <begin position="53"/>
        <end position="76"/>
    </location>
</feature>
<feature type="binding site" evidence="10">
    <location>
        <position position="96"/>
    </location>
    <ligand>
        <name>Na(+)</name>
        <dbReference type="ChEBI" id="CHEBI:29101"/>
        <note>structural</note>
    </ligand>
</feature>
<feature type="transmembrane region" description="Helical" evidence="10">
    <location>
        <begin position="295"/>
        <end position="316"/>
    </location>
</feature>
<evidence type="ECO:0000256" key="9">
    <source>
        <dbReference type="ARBA" id="ARBA00049940"/>
    </source>
</evidence>
<evidence type="ECO:0000313" key="11">
    <source>
        <dbReference type="EMBL" id="KFI45659.1"/>
    </source>
</evidence>
<dbReference type="GO" id="GO:0062054">
    <property type="term" value="F:fluoride channel activity"/>
    <property type="evidence" value="ECO:0007669"/>
    <property type="project" value="UniProtKB-UniRule"/>
</dbReference>
<dbReference type="GO" id="GO:0005886">
    <property type="term" value="C:plasma membrane"/>
    <property type="evidence" value="ECO:0007669"/>
    <property type="project" value="UniProtKB-SubCell"/>
</dbReference>
<organism evidence="11 12">
    <name type="scientific">Bifidobacterium bohemicum DSM 22767</name>
    <dbReference type="NCBI Taxonomy" id="1437606"/>
    <lineage>
        <taxon>Bacteria</taxon>
        <taxon>Bacillati</taxon>
        <taxon>Actinomycetota</taxon>
        <taxon>Actinomycetes</taxon>
        <taxon>Bifidobacteriales</taxon>
        <taxon>Bifidobacteriaceae</taxon>
        <taxon>Bifidobacterium</taxon>
    </lineage>
</organism>
<comment type="caution">
    <text evidence="11">The sequence shown here is derived from an EMBL/GenBank/DDBJ whole genome shotgun (WGS) entry which is preliminary data.</text>
</comment>
<feature type="transmembrane region" description="Helical" evidence="10">
    <location>
        <begin position="20"/>
        <end position="41"/>
    </location>
</feature>
<dbReference type="InterPro" id="IPR003691">
    <property type="entry name" value="FluC"/>
</dbReference>
<evidence type="ECO:0000256" key="4">
    <source>
        <dbReference type="ARBA" id="ARBA00022989"/>
    </source>
</evidence>
<dbReference type="Pfam" id="PF02537">
    <property type="entry name" value="CRCB"/>
    <property type="match status" value="2"/>
</dbReference>
<keyword evidence="10" id="KW-0479">Metal-binding</keyword>
<dbReference type="eggNOG" id="COG0239">
    <property type="taxonomic scope" value="Bacteria"/>
</dbReference>
<dbReference type="GO" id="GO:0140114">
    <property type="term" value="P:cellular detoxification of fluoride"/>
    <property type="evidence" value="ECO:0007669"/>
    <property type="project" value="UniProtKB-UniRule"/>
</dbReference>
<gene>
    <name evidence="10" type="primary">fluC</name>
    <name evidence="10" type="synonym">crcB</name>
    <name evidence="11" type="ORF">BBOH_0927</name>
</gene>
<evidence type="ECO:0000256" key="5">
    <source>
        <dbReference type="ARBA" id="ARBA00023136"/>
    </source>
</evidence>
<dbReference type="EMBL" id="JGYP01000002">
    <property type="protein sequence ID" value="KFI45659.1"/>
    <property type="molecule type" value="Genomic_DNA"/>
</dbReference>
<proteinExistence type="inferred from homology"/>
<feature type="binding site" evidence="10">
    <location>
        <position position="309"/>
    </location>
    <ligand>
        <name>Na(+)</name>
        <dbReference type="ChEBI" id="CHEBI:29101"/>
        <note>structural</note>
    </ligand>
</feature>
<feature type="transmembrane region" description="Helical" evidence="10">
    <location>
        <begin position="233"/>
        <end position="253"/>
    </location>
</feature>
<evidence type="ECO:0000256" key="7">
    <source>
        <dbReference type="ARBA" id="ARBA00035120"/>
    </source>
</evidence>
<comment type="activity regulation">
    <text evidence="10">Na(+) is not transported, but it plays an essential structural role and its presence is essential for fluoride channel function.</text>
</comment>
<feature type="transmembrane region" description="Helical" evidence="10">
    <location>
        <begin position="207"/>
        <end position="227"/>
    </location>
</feature>
<dbReference type="PANTHER" id="PTHR28259:SF1">
    <property type="entry name" value="FLUORIDE EXPORT PROTEIN 1-RELATED"/>
    <property type="match status" value="1"/>
</dbReference>
<keyword evidence="3 10" id="KW-0812">Transmembrane</keyword>
<dbReference type="PANTHER" id="PTHR28259">
    <property type="entry name" value="FLUORIDE EXPORT PROTEIN 1-RELATED"/>
    <property type="match status" value="1"/>
</dbReference>
<keyword evidence="10" id="KW-0406">Ion transport</keyword>
<evidence type="ECO:0000256" key="8">
    <source>
        <dbReference type="ARBA" id="ARBA00035585"/>
    </source>
</evidence>
<name>A0A086ZGK9_9BIFI</name>
<dbReference type="AlphaFoldDB" id="A0A086ZGK9"/>
<feature type="binding site" evidence="10">
    <location>
        <position position="306"/>
    </location>
    <ligand>
        <name>Na(+)</name>
        <dbReference type="ChEBI" id="CHEBI:29101"/>
        <note>structural</note>
    </ligand>
</feature>
<evidence type="ECO:0000256" key="10">
    <source>
        <dbReference type="HAMAP-Rule" id="MF_00454"/>
    </source>
</evidence>
<keyword evidence="10" id="KW-0915">Sodium</keyword>
<dbReference type="GO" id="GO:0046872">
    <property type="term" value="F:metal ion binding"/>
    <property type="evidence" value="ECO:0007669"/>
    <property type="project" value="UniProtKB-KW"/>
</dbReference>
<accession>A0A086ZGK9</accession>
<comment type="similarity">
    <text evidence="7 10">Belongs to the fluoride channel Fluc/FEX (TC 1.A.43) family.</text>
</comment>
<comment type="subcellular location">
    <subcellularLocation>
        <location evidence="1 10">Cell membrane</location>
        <topology evidence="1 10">Multi-pass membrane protein</topology>
    </subcellularLocation>
</comment>
<comment type="function">
    <text evidence="9 10">Fluoride-specific ion channel. Important for reducing fluoride concentration in the cell, thus reducing its toxicity.</text>
</comment>
<keyword evidence="5 10" id="KW-0472">Membrane</keyword>
<feature type="transmembrane region" description="Helical" evidence="10">
    <location>
        <begin position="265"/>
        <end position="289"/>
    </location>
</feature>
<protein>
    <recommendedName>
        <fullName evidence="10">Fluoride-specific ion channel FluC</fullName>
    </recommendedName>
</protein>
<comment type="caution">
    <text evidence="10">Lacks conserved residue(s) required for the propagation of feature annotation.</text>
</comment>
<dbReference type="PROSITE" id="PS51257">
    <property type="entry name" value="PROKAR_LIPOPROTEIN"/>
    <property type="match status" value="1"/>
</dbReference>
<evidence type="ECO:0000256" key="3">
    <source>
        <dbReference type="ARBA" id="ARBA00022692"/>
    </source>
</evidence>
<keyword evidence="4 10" id="KW-1133">Transmembrane helix</keyword>
<evidence type="ECO:0000256" key="1">
    <source>
        <dbReference type="ARBA" id="ARBA00004651"/>
    </source>
</evidence>
<feature type="transmembrane region" description="Helical" evidence="10">
    <location>
        <begin position="328"/>
        <end position="351"/>
    </location>
</feature>
<evidence type="ECO:0000256" key="2">
    <source>
        <dbReference type="ARBA" id="ARBA00022475"/>
    </source>
</evidence>
<keyword evidence="2 10" id="KW-1003">Cell membrane</keyword>
<reference evidence="11 12" key="1">
    <citation type="submission" date="2014-03" db="EMBL/GenBank/DDBJ databases">
        <title>Genomics of Bifidobacteria.</title>
        <authorList>
            <person name="Ventura M."/>
            <person name="Milani C."/>
            <person name="Lugli G.A."/>
        </authorList>
    </citation>
    <scope>NUCLEOTIDE SEQUENCE [LARGE SCALE GENOMIC DNA]</scope>
    <source>
        <strain evidence="11 12">DSM 22767</strain>
    </source>
</reference>
<comment type="catalytic activity">
    <reaction evidence="8">
        <text>fluoride(in) = fluoride(out)</text>
        <dbReference type="Rhea" id="RHEA:76159"/>
        <dbReference type="ChEBI" id="CHEBI:17051"/>
    </reaction>
    <physiologicalReaction direction="left-to-right" evidence="8">
        <dbReference type="Rhea" id="RHEA:76160"/>
    </physiologicalReaction>
</comment>
<keyword evidence="12" id="KW-1185">Reference proteome</keyword>
<keyword evidence="10" id="KW-0813">Transport</keyword>
<evidence type="ECO:0000313" key="12">
    <source>
        <dbReference type="Proteomes" id="UP000029096"/>
    </source>
</evidence>
<feature type="binding site" evidence="10">
    <location>
        <position position="99"/>
    </location>
    <ligand>
        <name>Na(+)</name>
        <dbReference type="ChEBI" id="CHEBI:29101"/>
        <note>structural</note>
    </ligand>
</feature>